<evidence type="ECO:0000313" key="2">
    <source>
        <dbReference type="EMBL" id="KAG6465968.1"/>
    </source>
</evidence>
<feature type="compositionally biased region" description="Polar residues" evidence="1">
    <location>
        <begin position="63"/>
        <end position="77"/>
    </location>
</feature>
<gene>
    <name evidence="2" type="ORF">ZIOFF_076193</name>
</gene>
<feature type="region of interest" description="Disordered" evidence="1">
    <location>
        <begin position="52"/>
        <end position="77"/>
    </location>
</feature>
<reference evidence="2 3" key="1">
    <citation type="submission" date="2020-08" db="EMBL/GenBank/DDBJ databases">
        <title>Plant Genome Project.</title>
        <authorList>
            <person name="Zhang R.-G."/>
        </authorList>
    </citation>
    <scope>NUCLEOTIDE SEQUENCE [LARGE SCALE GENOMIC DNA]</scope>
    <source>
        <tissue evidence="2">Rhizome</tissue>
    </source>
</reference>
<dbReference type="Proteomes" id="UP000734854">
    <property type="component" value="Unassembled WGS sequence"/>
</dbReference>
<keyword evidence="3" id="KW-1185">Reference proteome</keyword>
<feature type="region of interest" description="Disordered" evidence="1">
    <location>
        <begin position="104"/>
        <end position="133"/>
    </location>
</feature>
<sequence>MVEELATQEKQEVTVYDTGTHVVKILEDHMEGAYYLDEIAVQASVYQSFQENSGNRYRPNHEIGQSSQRTRGESNLQSASAYDEVLAQQCQLLEDCSADALESTINHPGDGVNTTESSTRNAGSSSNGNPRLVIREDNIDSDSMSYEMCHLQIKLQKTEVDHFALLPLLPFALHHSLVEGKQEPQTLVVGFGRKNGWSASPPPPESTAFTGSIRRRPFAHIQIPHTLPLPPHLATPQTP</sequence>
<accession>A0A8J5C3E7</accession>
<dbReference type="AlphaFoldDB" id="A0A8J5C3E7"/>
<evidence type="ECO:0000256" key="1">
    <source>
        <dbReference type="SAM" id="MobiDB-lite"/>
    </source>
</evidence>
<comment type="caution">
    <text evidence="2">The sequence shown here is derived from an EMBL/GenBank/DDBJ whole genome shotgun (WGS) entry which is preliminary data.</text>
</comment>
<evidence type="ECO:0000313" key="3">
    <source>
        <dbReference type="Proteomes" id="UP000734854"/>
    </source>
</evidence>
<proteinExistence type="predicted"/>
<feature type="compositionally biased region" description="Polar residues" evidence="1">
    <location>
        <begin position="112"/>
        <end position="129"/>
    </location>
</feature>
<dbReference type="EMBL" id="JACMSC010000215">
    <property type="protein sequence ID" value="KAG6465968.1"/>
    <property type="molecule type" value="Genomic_DNA"/>
</dbReference>
<name>A0A8J5C3E7_ZINOF</name>
<organism evidence="2 3">
    <name type="scientific">Zingiber officinale</name>
    <name type="common">Ginger</name>
    <name type="synonym">Amomum zingiber</name>
    <dbReference type="NCBI Taxonomy" id="94328"/>
    <lineage>
        <taxon>Eukaryota</taxon>
        <taxon>Viridiplantae</taxon>
        <taxon>Streptophyta</taxon>
        <taxon>Embryophyta</taxon>
        <taxon>Tracheophyta</taxon>
        <taxon>Spermatophyta</taxon>
        <taxon>Magnoliopsida</taxon>
        <taxon>Liliopsida</taxon>
        <taxon>Zingiberales</taxon>
        <taxon>Zingiberaceae</taxon>
        <taxon>Zingiber</taxon>
    </lineage>
</organism>
<protein>
    <submittedName>
        <fullName evidence="2">Uncharacterized protein</fullName>
    </submittedName>
</protein>